<feature type="region of interest" description="Disordered" evidence="1">
    <location>
        <begin position="43"/>
        <end position="80"/>
    </location>
</feature>
<sequence>MLAIDLLNALPSLITLYLILESWYLTVKYAVRHFFRRLRASQAETPSPLPRQYSPQPKSKPRKMSSKEMRHARKLRQTRFSHSAKFRRWASMDMRYQQIKKKHGLNFTLAEK</sequence>
<keyword evidence="2" id="KW-0812">Transmembrane</keyword>
<feature type="compositionally biased region" description="Basic residues" evidence="1">
    <location>
        <begin position="59"/>
        <end position="80"/>
    </location>
</feature>
<evidence type="ECO:0000313" key="4">
    <source>
        <dbReference type="Proteomes" id="UP001597116"/>
    </source>
</evidence>
<dbReference type="RefSeq" id="WP_265990873.1">
    <property type="nucleotide sequence ID" value="NZ_CP110973.1"/>
</dbReference>
<dbReference type="EMBL" id="JBHTLP010000011">
    <property type="protein sequence ID" value="MFD1143037.1"/>
    <property type="molecule type" value="Genomic_DNA"/>
</dbReference>
<keyword evidence="2" id="KW-1133">Transmembrane helix</keyword>
<gene>
    <name evidence="3" type="ORF">ACFQ4C_18060</name>
</gene>
<reference evidence="4" key="1">
    <citation type="journal article" date="2019" name="Int. J. Syst. Evol. Microbiol.">
        <title>The Global Catalogue of Microorganisms (GCM) 10K type strain sequencing project: providing services to taxonomists for standard genome sequencing and annotation.</title>
        <authorList>
            <consortium name="The Broad Institute Genomics Platform"/>
            <consortium name="The Broad Institute Genome Sequencing Center for Infectious Disease"/>
            <person name="Wu L."/>
            <person name="Ma J."/>
        </authorList>
    </citation>
    <scope>NUCLEOTIDE SEQUENCE [LARGE SCALE GENOMIC DNA]</scope>
    <source>
        <strain evidence="4">CCUG 55608</strain>
    </source>
</reference>
<proteinExistence type="predicted"/>
<evidence type="ECO:0000313" key="3">
    <source>
        <dbReference type="EMBL" id="MFD1143037.1"/>
    </source>
</evidence>
<accession>A0ABW3QA22</accession>
<evidence type="ECO:0000256" key="2">
    <source>
        <dbReference type="SAM" id="Phobius"/>
    </source>
</evidence>
<protein>
    <submittedName>
        <fullName evidence="3">Uncharacterized protein</fullName>
    </submittedName>
</protein>
<comment type="caution">
    <text evidence="3">The sequence shown here is derived from an EMBL/GenBank/DDBJ whole genome shotgun (WGS) entry which is preliminary data.</text>
</comment>
<name>A0ABW3QA22_9BACT</name>
<organism evidence="3 4">
    <name type="scientific">Larkinella insperata</name>
    <dbReference type="NCBI Taxonomy" id="332158"/>
    <lineage>
        <taxon>Bacteria</taxon>
        <taxon>Pseudomonadati</taxon>
        <taxon>Bacteroidota</taxon>
        <taxon>Cytophagia</taxon>
        <taxon>Cytophagales</taxon>
        <taxon>Spirosomataceae</taxon>
        <taxon>Larkinella</taxon>
    </lineage>
</organism>
<keyword evidence="2" id="KW-0472">Membrane</keyword>
<keyword evidence="4" id="KW-1185">Reference proteome</keyword>
<feature type="transmembrane region" description="Helical" evidence="2">
    <location>
        <begin position="6"/>
        <end position="27"/>
    </location>
</feature>
<dbReference type="Proteomes" id="UP001597116">
    <property type="component" value="Unassembled WGS sequence"/>
</dbReference>
<evidence type="ECO:0000256" key="1">
    <source>
        <dbReference type="SAM" id="MobiDB-lite"/>
    </source>
</evidence>